<dbReference type="AlphaFoldDB" id="A0A8S3WGS0"/>
<dbReference type="EMBL" id="CAJQZP010000393">
    <property type="protein sequence ID" value="CAG4959048.1"/>
    <property type="molecule type" value="Genomic_DNA"/>
</dbReference>
<dbReference type="OrthoDB" id="6059368at2759"/>
<evidence type="ECO:0000313" key="3">
    <source>
        <dbReference type="Proteomes" id="UP000691718"/>
    </source>
</evidence>
<name>A0A8S3WGS0_PARAO</name>
<reference evidence="2" key="1">
    <citation type="submission" date="2021-04" db="EMBL/GenBank/DDBJ databases">
        <authorList>
            <person name="Tunstrom K."/>
        </authorList>
    </citation>
    <scope>NUCLEOTIDE SEQUENCE</scope>
</reference>
<accession>A0A8S3WGS0</accession>
<keyword evidence="3" id="KW-1185">Reference proteome</keyword>
<feature type="compositionally biased region" description="Basic and acidic residues" evidence="1">
    <location>
        <begin position="156"/>
        <end position="167"/>
    </location>
</feature>
<gene>
    <name evidence="2" type="ORF">PAPOLLO_LOCUS6062</name>
</gene>
<evidence type="ECO:0000256" key="1">
    <source>
        <dbReference type="SAM" id="MobiDB-lite"/>
    </source>
</evidence>
<feature type="compositionally biased region" description="Polar residues" evidence="1">
    <location>
        <begin position="168"/>
        <end position="178"/>
    </location>
</feature>
<feature type="region of interest" description="Disordered" evidence="1">
    <location>
        <begin position="156"/>
        <end position="180"/>
    </location>
</feature>
<sequence length="207" mass="24224">MDDKLKPIIEENLYLKNEVEILNGKVKRLELGKKENNLIFYGFKESTENINIAEMVSKTLIDSDTEIRKSDINKAFRIGKVKGEARPILVNMLNAWKRNEILRSKKKLPKNIYVNEDFSKEILEKRRELIPQLKEERRKGRIAFIKYDKLVVKGEAGGMRDKRKRDQSASPKTMNETGNGRLKINKINAFERIYRNRSHSTSDTNKE</sequence>
<comment type="caution">
    <text evidence="2">The sequence shown here is derived from an EMBL/GenBank/DDBJ whole genome shotgun (WGS) entry which is preliminary data.</text>
</comment>
<proteinExistence type="predicted"/>
<dbReference type="Proteomes" id="UP000691718">
    <property type="component" value="Unassembled WGS sequence"/>
</dbReference>
<protein>
    <submittedName>
        <fullName evidence="2">(apollo) hypothetical protein</fullName>
    </submittedName>
</protein>
<evidence type="ECO:0000313" key="2">
    <source>
        <dbReference type="EMBL" id="CAG4959048.1"/>
    </source>
</evidence>
<organism evidence="2 3">
    <name type="scientific">Parnassius apollo</name>
    <name type="common">Apollo butterfly</name>
    <name type="synonym">Papilio apollo</name>
    <dbReference type="NCBI Taxonomy" id="110799"/>
    <lineage>
        <taxon>Eukaryota</taxon>
        <taxon>Metazoa</taxon>
        <taxon>Ecdysozoa</taxon>
        <taxon>Arthropoda</taxon>
        <taxon>Hexapoda</taxon>
        <taxon>Insecta</taxon>
        <taxon>Pterygota</taxon>
        <taxon>Neoptera</taxon>
        <taxon>Endopterygota</taxon>
        <taxon>Lepidoptera</taxon>
        <taxon>Glossata</taxon>
        <taxon>Ditrysia</taxon>
        <taxon>Papilionoidea</taxon>
        <taxon>Papilionidae</taxon>
        <taxon>Parnassiinae</taxon>
        <taxon>Parnassini</taxon>
        <taxon>Parnassius</taxon>
        <taxon>Parnassius</taxon>
    </lineage>
</organism>